<sequence>MMRRLVRAALAACATRGASGVDPRRAVFLHVNQCGGGSFMAWMTRYSKWCHEADGRFCGVLEHVCTLQSFEDGEREDGPKHGVDPTACGDRIRDLAARNCSFVELHHYDARVAAAFERLGYAALTVLREPVALAESRTNKLATRGKALAAGDGAHFACSGPDCAAPAAGGATWDDVAWTHGTPLLPARFLSLCDGDVLARCAFAGDADFGALANASQFWPAETPRAGGRDDAACRRPEVRSAALERLRDFAVVGTTERLADTALAFALRFGLDVDGLARAVEGASRRNPSVHYFRLSEATRRAFANTARVDAALHDAAAAKLDALLERRRARGAEASTTGAAASSPTRRSAAAAARAARGAGDFAAAPVDAGASSPSTIDPVAARSRARASSRAMEQDLTLEEDFEASIRHLPSILLSSDDPLPWSERTASRSTAAATRSRTSQRMSMRTAHALRCGQPMPF</sequence>
<name>A0ABR1FGA0_AURAN</name>
<dbReference type="EMBL" id="JBBJCI010000439">
    <property type="protein sequence ID" value="KAK7230276.1"/>
    <property type="molecule type" value="Genomic_DNA"/>
</dbReference>
<organism evidence="3 4">
    <name type="scientific">Aureococcus anophagefferens</name>
    <name type="common">Harmful bloom alga</name>
    <dbReference type="NCBI Taxonomy" id="44056"/>
    <lineage>
        <taxon>Eukaryota</taxon>
        <taxon>Sar</taxon>
        <taxon>Stramenopiles</taxon>
        <taxon>Ochrophyta</taxon>
        <taxon>Pelagophyceae</taxon>
        <taxon>Pelagomonadales</taxon>
        <taxon>Pelagomonadaceae</taxon>
        <taxon>Aureococcus</taxon>
    </lineage>
</organism>
<evidence type="ECO:0000256" key="2">
    <source>
        <dbReference type="SAM" id="SignalP"/>
    </source>
</evidence>
<proteinExistence type="predicted"/>
<gene>
    <name evidence="3" type="ORF">SO694_00186013</name>
</gene>
<dbReference type="Gene3D" id="3.40.50.300">
    <property type="entry name" value="P-loop containing nucleotide triphosphate hydrolases"/>
    <property type="match status" value="1"/>
</dbReference>
<feature type="region of interest" description="Disordered" evidence="1">
    <location>
        <begin position="420"/>
        <end position="449"/>
    </location>
</feature>
<comment type="caution">
    <text evidence="3">The sequence shown here is derived from an EMBL/GenBank/DDBJ whole genome shotgun (WGS) entry which is preliminary data.</text>
</comment>
<dbReference type="Proteomes" id="UP001363151">
    <property type="component" value="Unassembled WGS sequence"/>
</dbReference>
<reference evidence="3 4" key="1">
    <citation type="submission" date="2024-03" db="EMBL/GenBank/DDBJ databases">
        <title>Aureococcus anophagefferens CCMP1851 and Kratosvirus quantuckense: Draft genome of a second virus-susceptible host strain in the model system.</title>
        <authorList>
            <person name="Chase E."/>
            <person name="Truchon A.R."/>
            <person name="Schepens W."/>
            <person name="Wilhelm S.W."/>
        </authorList>
    </citation>
    <scope>NUCLEOTIDE SEQUENCE [LARGE SCALE GENOMIC DNA]</scope>
    <source>
        <strain evidence="3 4">CCMP1851</strain>
    </source>
</reference>
<feature type="signal peptide" evidence="2">
    <location>
        <begin position="1"/>
        <end position="20"/>
    </location>
</feature>
<feature type="region of interest" description="Disordered" evidence="1">
    <location>
        <begin position="334"/>
        <end position="355"/>
    </location>
</feature>
<keyword evidence="2" id="KW-0732">Signal</keyword>
<accession>A0ABR1FGA0</accession>
<evidence type="ECO:0000313" key="4">
    <source>
        <dbReference type="Proteomes" id="UP001363151"/>
    </source>
</evidence>
<evidence type="ECO:0000313" key="3">
    <source>
        <dbReference type="EMBL" id="KAK7230276.1"/>
    </source>
</evidence>
<protein>
    <recommendedName>
        <fullName evidence="5">Sulfotransferase domain-containing protein</fullName>
    </recommendedName>
</protein>
<feature type="chain" id="PRO_5046459610" description="Sulfotransferase domain-containing protein" evidence="2">
    <location>
        <begin position="21"/>
        <end position="462"/>
    </location>
</feature>
<evidence type="ECO:0008006" key="5">
    <source>
        <dbReference type="Google" id="ProtNLM"/>
    </source>
</evidence>
<keyword evidence="4" id="KW-1185">Reference proteome</keyword>
<evidence type="ECO:0000256" key="1">
    <source>
        <dbReference type="SAM" id="MobiDB-lite"/>
    </source>
</evidence>
<dbReference type="InterPro" id="IPR027417">
    <property type="entry name" value="P-loop_NTPase"/>
</dbReference>